<dbReference type="GeneID" id="54283755"/>
<dbReference type="EMBL" id="ML978066">
    <property type="protein sequence ID" value="KAF2020362.1"/>
    <property type="molecule type" value="Genomic_DNA"/>
</dbReference>
<dbReference type="OrthoDB" id="3795775at2759"/>
<name>A0A6A5Y482_9PLEO</name>
<evidence type="ECO:0000313" key="2">
    <source>
        <dbReference type="EMBL" id="KAF2020362.1"/>
    </source>
</evidence>
<feature type="signal peptide" evidence="1">
    <location>
        <begin position="1"/>
        <end position="18"/>
    </location>
</feature>
<gene>
    <name evidence="2" type="ORF">BU24DRAFT_416069</name>
</gene>
<feature type="chain" id="PRO_5025391428" description="AA1-like domain-containing protein" evidence="1">
    <location>
        <begin position="19"/>
        <end position="185"/>
    </location>
</feature>
<protein>
    <recommendedName>
        <fullName evidence="4">AA1-like domain-containing protein</fullName>
    </recommendedName>
</protein>
<sequence>MQFTLLLSIFSLALFTSAAPQLRPEPPSPTTLTFHPASTSIPLSTSTAAASPEPLAIFTVRDFVAFVADNGTASTANYVKFYFIDPRPDFTLALNCLLNGTIYKPLFSSCEGRGAKFRLNDGQLEIKRDWHVVEDRAWIIGFAPQGTYWKEGEGGNVTKVEGGKLYTRTAEWQFPIKSAIASWDP</sequence>
<dbReference type="AlphaFoldDB" id="A0A6A5Y482"/>
<dbReference type="RefSeq" id="XP_033388701.1">
    <property type="nucleotide sequence ID" value="XM_033526358.1"/>
</dbReference>
<organism evidence="2 3">
    <name type="scientific">Aaosphaeria arxii CBS 175.79</name>
    <dbReference type="NCBI Taxonomy" id="1450172"/>
    <lineage>
        <taxon>Eukaryota</taxon>
        <taxon>Fungi</taxon>
        <taxon>Dikarya</taxon>
        <taxon>Ascomycota</taxon>
        <taxon>Pezizomycotina</taxon>
        <taxon>Dothideomycetes</taxon>
        <taxon>Pleosporomycetidae</taxon>
        <taxon>Pleosporales</taxon>
        <taxon>Pleosporales incertae sedis</taxon>
        <taxon>Aaosphaeria</taxon>
    </lineage>
</organism>
<proteinExistence type="predicted"/>
<evidence type="ECO:0008006" key="4">
    <source>
        <dbReference type="Google" id="ProtNLM"/>
    </source>
</evidence>
<evidence type="ECO:0000256" key="1">
    <source>
        <dbReference type="SAM" id="SignalP"/>
    </source>
</evidence>
<keyword evidence="3" id="KW-1185">Reference proteome</keyword>
<accession>A0A6A5Y482</accession>
<evidence type="ECO:0000313" key="3">
    <source>
        <dbReference type="Proteomes" id="UP000799778"/>
    </source>
</evidence>
<dbReference type="Proteomes" id="UP000799778">
    <property type="component" value="Unassembled WGS sequence"/>
</dbReference>
<reference evidence="2" key="1">
    <citation type="journal article" date="2020" name="Stud. Mycol.">
        <title>101 Dothideomycetes genomes: a test case for predicting lifestyles and emergence of pathogens.</title>
        <authorList>
            <person name="Haridas S."/>
            <person name="Albert R."/>
            <person name="Binder M."/>
            <person name="Bloem J."/>
            <person name="Labutti K."/>
            <person name="Salamov A."/>
            <person name="Andreopoulos B."/>
            <person name="Baker S."/>
            <person name="Barry K."/>
            <person name="Bills G."/>
            <person name="Bluhm B."/>
            <person name="Cannon C."/>
            <person name="Castanera R."/>
            <person name="Culley D."/>
            <person name="Daum C."/>
            <person name="Ezra D."/>
            <person name="Gonzalez J."/>
            <person name="Henrissat B."/>
            <person name="Kuo A."/>
            <person name="Liang C."/>
            <person name="Lipzen A."/>
            <person name="Lutzoni F."/>
            <person name="Magnuson J."/>
            <person name="Mondo S."/>
            <person name="Nolan M."/>
            <person name="Ohm R."/>
            <person name="Pangilinan J."/>
            <person name="Park H.-J."/>
            <person name="Ramirez L."/>
            <person name="Alfaro M."/>
            <person name="Sun H."/>
            <person name="Tritt A."/>
            <person name="Yoshinaga Y."/>
            <person name="Zwiers L.-H."/>
            <person name="Turgeon B."/>
            <person name="Goodwin S."/>
            <person name="Spatafora J."/>
            <person name="Crous P."/>
            <person name="Grigoriev I."/>
        </authorList>
    </citation>
    <scope>NUCLEOTIDE SEQUENCE</scope>
    <source>
        <strain evidence="2">CBS 175.79</strain>
    </source>
</reference>
<keyword evidence="1" id="KW-0732">Signal</keyword>